<dbReference type="AlphaFoldDB" id="A0AAD4TK03"/>
<reference evidence="2" key="1">
    <citation type="submission" date="2022-03" db="EMBL/GenBank/DDBJ databases">
        <title>Genomic analyses of argali, domestic sheep and their hybrids provide insights into chromosomal evolution, heterosis and genetic basis of agronomic traits.</title>
        <authorList>
            <person name="Li M."/>
        </authorList>
    </citation>
    <scope>NUCLEOTIDE SEQUENCE</scope>
    <source>
        <strain evidence="2">CAU-MHL-2022a</strain>
        <tissue evidence="2">Skin</tissue>
    </source>
</reference>
<feature type="region of interest" description="Disordered" evidence="1">
    <location>
        <begin position="1"/>
        <end position="36"/>
    </location>
</feature>
<comment type="caution">
    <text evidence="2">The sequence shown here is derived from an EMBL/GenBank/DDBJ whole genome shotgun (WGS) entry which is preliminary data.</text>
</comment>
<gene>
    <name evidence="2" type="ORF">MG293_020441</name>
</gene>
<sequence>MRPLEAPSDVDTGPPGLLAPPAAPAAARGSGDTKRGGFAVCPRSAGAAPKLRLGVNCTRAASVESADVEIRHDLPGVFTGNGAAHGQNFKSSAKSEPPTELPGCREWVVSRAQRRARVTQTDARVLFSAILGLPLEQFLKDSPTTIGPICHFCTSLLKRNSVLSKRLSPATSLEVQWRGHRFDLWSGKIPHATEQGSLCARLLKPAQPEQVLHSKGSRHSEKPKYPGEEQPLRPWRPEPQKADVQQRQPSAARRD</sequence>
<keyword evidence="3" id="KW-1185">Reference proteome</keyword>
<dbReference type="EMBL" id="JAKZEL010000028">
    <property type="protein sequence ID" value="KAI4529193.1"/>
    <property type="molecule type" value="Genomic_DNA"/>
</dbReference>
<feature type="region of interest" description="Disordered" evidence="1">
    <location>
        <begin position="208"/>
        <end position="255"/>
    </location>
</feature>
<evidence type="ECO:0000313" key="2">
    <source>
        <dbReference type="EMBL" id="KAI4529193.1"/>
    </source>
</evidence>
<proteinExistence type="predicted"/>
<evidence type="ECO:0000313" key="3">
    <source>
        <dbReference type="Proteomes" id="UP001214576"/>
    </source>
</evidence>
<evidence type="ECO:0000256" key="1">
    <source>
        <dbReference type="SAM" id="MobiDB-lite"/>
    </source>
</evidence>
<feature type="compositionally biased region" description="Basic and acidic residues" evidence="1">
    <location>
        <begin position="218"/>
        <end position="241"/>
    </location>
</feature>
<organism evidence="2 3">
    <name type="scientific">Ovis ammon polii</name>
    <dbReference type="NCBI Taxonomy" id="230172"/>
    <lineage>
        <taxon>Eukaryota</taxon>
        <taxon>Metazoa</taxon>
        <taxon>Chordata</taxon>
        <taxon>Craniata</taxon>
        <taxon>Vertebrata</taxon>
        <taxon>Euteleostomi</taxon>
        <taxon>Mammalia</taxon>
        <taxon>Eutheria</taxon>
        <taxon>Laurasiatheria</taxon>
        <taxon>Artiodactyla</taxon>
        <taxon>Ruminantia</taxon>
        <taxon>Pecora</taxon>
        <taxon>Bovidae</taxon>
        <taxon>Caprinae</taxon>
        <taxon>Ovis</taxon>
    </lineage>
</organism>
<accession>A0AAD4TK03</accession>
<dbReference type="Proteomes" id="UP001214576">
    <property type="component" value="Unassembled WGS sequence"/>
</dbReference>
<name>A0AAD4TK03_OVIAM</name>
<protein>
    <submittedName>
        <fullName evidence="2">Uncharacterized protein</fullName>
    </submittedName>
</protein>